<organism evidence="5 6">
    <name type="scientific">Anabaenopsis circularis NIES-21</name>
    <dbReference type="NCBI Taxonomy" id="1085406"/>
    <lineage>
        <taxon>Bacteria</taxon>
        <taxon>Bacillati</taxon>
        <taxon>Cyanobacteriota</taxon>
        <taxon>Cyanophyceae</taxon>
        <taxon>Nostocales</taxon>
        <taxon>Nodulariaceae</taxon>
        <taxon>Anabaenopsis</taxon>
    </lineage>
</organism>
<dbReference type="PROSITE" id="PS00086">
    <property type="entry name" value="CYTOCHROME_P450"/>
    <property type="match status" value="1"/>
</dbReference>
<dbReference type="EMBL" id="AP018174">
    <property type="protein sequence ID" value="BAY15461.1"/>
    <property type="molecule type" value="Genomic_DNA"/>
</dbReference>
<evidence type="ECO:0000313" key="5">
    <source>
        <dbReference type="EMBL" id="BAY15461.1"/>
    </source>
</evidence>
<dbReference type="Proteomes" id="UP000218287">
    <property type="component" value="Chromosome"/>
</dbReference>
<dbReference type="InterPro" id="IPR017972">
    <property type="entry name" value="Cyt_P450_CS"/>
</dbReference>
<dbReference type="Gene3D" id="1.10.630.10">
    <property type="entry name" value="Cytochrome P450"/>
    <property type="match status" value="1"/>
</dbReference>
<evidence type="ECO:0000256" key="1">
    <source>
        <dbReference type="ARBA" id="ARBA00001971"/>
    </source>
</evidence>
<keyword evidence="4" id="KW-0560">Oxidoreductase</keyword>
<dbReference type="PRINTS" id="PR00463">
    <property type="entry name" value="EP450I"/>
</dbReference>
<evidence type="ECO:0000256" key="3">
    <source>
        <dbReference type="PIRSR" id="PIRSR602401-1"/>
    </source>
</evidence>
<dbReference type="InterPro" id="IPR036396">
    <property type="entry name" value="Cyt_P450_sf"/>
</dbReference>
<dbReference type="GO" id="GO:0020037">
    <property type="term" value="F:heme binding"/>
    <property type="evidence" value="ECO:0007669"/>
    <property type="project" value="InterPro"/>
</dbReference>
<dbReference type="CDD" id="cd11053">
    <property type="entry name" value="CYP110-like"/>
    <property type="match status" value="1"/>
</dbReference>
<dbReference type="PANTHER" id="PTHR24305:SF166">
    <property type="entry name" value="CYTOCHROME P450 12A4, MITOCHONDRIAL-RELATED"/>
    <property type="match status" value="1"/>
</dbReference>
<keyword evidence="3 4" id="KW-0479">Metal-binding</keyword>
<keyword evidence="6" id="KW-1185">Reference proteome</keyword>
<dbReference type="PRINTS" id="PR00385">
    <property type="entry name" value="P450"/>
</dbReference>
<dbReference type="GO" id="GO:0016705">
    <property type="term" value="F:oxidoreductase activity, acting on paired donors, with incorporation or reduction of molecular oxygen"/>
    <property type="evidence" value="ECO:0007669"/>
    <property type="project" value="InterPro"/>
</dbReference>
<dbReference type="InterPro" id="IPR002401">
    <property type="entry name" value="Cyt_P450_E_grp-I"/>
</dbReference>
<dbReference type="GO" id="GO:0004497">
    <property type="term" value="F:monooxygenase activity"/>
    <property type="evidence" value="ECO:0007669"/>
    <property type="project" value="UniProtKB-KW"/>
</dbReference>
<keyword evidence="4" id="KW-0503">Monooxygenase</keyword>
<evidence type="ECO:0000256" key="2">
    <source>
        <dbReference type="ARBA" id="ARBA00010617"/>
    </source>
</evidence>
<feature type="binding site" description="axial binding residue" evidence="3">
    <location>
        <position position="404"/>
    </location>
    <ligand>
        <name>heme</name>
        <dbReference type="ChEBI" id="CHEBI:30413"/>
    </ligand>
    <ligandPart>
        <name>Fe</name>
        <dbReference type="ChEBI" id="CHEBI:18248"/>
    </ligandPart>
</feature>
<dbReference type="InterPro" id="IPR001128">
    <property type="entry name" value="Cyt_P450"/>
</dbReference>
<dbReference type="GO" id="GO:0005506">
    <property type="term" value="F:iron ion binding"/>
    <property type="evidence" value="ECO:0007669"/>
    <property type="project" value="InterPro"/>
</dbReference>
<evidence type="ECO:0000256" key="4">
    <source>
        <dbReference type="RuleBase" id="RU000461"/>
    </source>
</evidence>
<accession>A0A1Z4GD62</accession>
<gene>
    <name evidence="5" type="ORF">NIES21_12780</name>
</gene>
<keyword evidence="3 4" id="KW-0349">Heme</keyword>
<comment type="similarity">
    <text evidence="2 4">Belongs to the cytochrome P450 family.</text>
</comment>
<reference evidence="5 6" key="1">
    <citation type="submission" date="2017-06" db="EMBL/GenBank/DDBJ databases">
        <title>Genome sequencing of cyanobaciteial culture collection at National Institute for Environmental Studies (NIES).</title>
        <authorList>
            <person name="Hirose Y."/>
            <person name="Shimura Y."/>
            <person name="Fujisawa T."/>
            <person name="Nakamura Y."/>
            <person name="Kawachi M."/>
        </authorList>
    </citation>
    <scope>NUCLEOTIDE SEQUENCE [LARGE SCALE GENOMIC DNA]</scope>
    <source>
        <strain evidence="5 6">NIES-21</strain>
    </source>
</reference>
<dbReference type="SUPFAM" id="SSF48264">
    <property type="entry name" value="Cytochrome P450"/>
    <property type="match status" value="1"/>
</dbReference>
<comment type="cofactor">
    <cofactor evidence="1 3">
        <name>heme</name>
        <dbReference type="ChEBI" id="CHEBI:30413"/>
    </cofactor>
</comment>
<evidence type="ECO:0000313" key="6">
    <source>
        <dbReference type="Proteomes" id="UP000218287"/>
    </source>
</evidence>
<dbReference type="PANTHER" id="PTHR24305">
    <property type="entry name" value="CYTOCHROME P450"/>
    <property type="match status" value="1"/>
</dbReference>
<dbReference type="AlphaFoldDB" id="A0A1Z4GD62"/>
<keyword evidence="3 4" id="KW-0408">Iron</keyword>
<sequence length="458" mass="52666">MITFPENVQTSYKLPPQATEPRWYQTARAIIQPIENLDWHQKKYGDIFISRFAGFPTQVIISNPQAIQELFTADAKLFESGSGNKVIQPLVGTNSLILLDGDRHLQQRKLLMPPFHGERMKAYGNLICEIANQITSQWQVGQSFIARPNMQEISLKVILSAVFGLKEGERYQKIQQILVEMLDTFNAPLSVVFLFFQSLQRDLGAWSPWGKFIRRRQQLDELIYQEIRERRHQADSPGEDIMSLLLSARDENGQPMSDEELRDELMTMLFAGHETTAIALAWALYWIHYVPEVREKLLQELNSVDISSADPTTIAQLPYLNAVCSETLRIYPIVFFSLPRILQAPMQLMGYDLPKGMTISACIYLTHHRPDIYPEPQRFRPERFLERQFSPYEFVPFGGGNRRCLGMAFALFEMKLVLTTILSHYSLELLEKAPIKPVRRGIVFTPAGGVHLMVKDKF</sequence>
<dbReference type="InterPro" id="IPR050121">
    <property type="entry name" value="Cytochrome_P450_monoxygenase"/>
</dbReference>
<protein>
    <submittedName>
        <fullName evidence="5">Cytochrome P450 family protein</fullName>
    </submittedName>
</protein>
<dbReference type="OrthoDB" id="446280at2"/>
<dbReference type="Pfam" id="PF00067">
    <property type="entry name" value="p450"/>
    <property type="match status" value="1"/>
</dbReference>
<proteinExistence type="inferred from homology"/>
<name>A0A1Z4GD62_9CYAN</name>